<keyword evidence="2" id="KW-1185">Reference proteome</keyword>
<evidence type="ECO:0000313" key="1">
    <source>
        <dbReference type="EMBL" id="GMN31837.1"/>
    </source>
</evidence>
<organism evidence="1 2">
    <name type="scientific">Ficus carica</name>
    <name type="common">Common fig</name>
    <dbReference type="NCBI Taxonomy" id="3494"/>
    <lineage>
        <taxon>Eukaryota</taxon>
        <taxon>Viridiplantae</taxon>
        <taxon>Streptophyta</taxon>
        <taxon>Embryophyta</taxon>
        <taxon>Tracheophyta</taxon>
        <taxon>Spermatophyta</taxon>
        <taxon>Magnoliopsida</taxon>
        <taxon>eudicotyledons</taxon>
        <taxon>Gunneridae</taxon>
        <taxon>Pentapetalae</taxon>
        <taxon>rosids</taxon>
        <taxon>fabids</taxon>
        <taxon>Rosales</taxon>
        <taxon>Moraceae</taxon>
        <taxon>Ficeae</taxon>
        <taxon>Ficus</taxon>
    </lineage>
</organism>
<proteinExistence type="predicted"/>
<comment type="caution">
    <text evidence="1">The sequence shown here is derived from an EMBL/GenBank/DDBJ whole genome shotgun (WGS) entry which is preliminary data.</text>
</comment>
<dbReference type="AlphaFoldDB" id="A0AA87ZBF7"/>
<dbReference type="Proteomes" id="UP001187192">
    <property type="component" value="Unassembled WGS sequence"/>
</dbReference>
<evidence type="ECO:0000313" key="2">
    <source>
        <dbReference type="Proteomes" id="UP001187192"/>
    </source>
</evidence>
<dbReference type="EMBL" id="BTGU01004763">
    <property type="protein sequence ID" value="GMN31837.1"/>
    <property type="molecule type" value="Genomic_DNA"/>
</dbReference>
<gene>
    <name evidence="1" type="ORF">TIFTF001_046552</name>
</gene>
<reference evidence="1" key="1">
    <citation type="submission" date="2023-07" db="EMBL/GenBank/DDBJ databases">
        <title>draft genome sequence of fig (Ficus carica).</title>
        <authorList>
            <person name="Takahashi T."/>
            <person name="Nishimura K."/>
        </authorList>
    </citation>
    <scope>NUCLEOTIDE SEQUENCE</scope>
</reference>
<protein>
    <submittedName>
        <fullName evidence="1">Uncharacterized protein</fullName>
    </submittedName>
</protein>
<sequence length="108" mass="11744">MVRQAISRLPLVLKSGFTPSGAAVAPLDAFVCLVLNGAPCSGNELSTPHPFHFRPKIEPALLGHDPWFLCCLPIVWKNSRDSPVPVLLVALRLQYGPRKQSPCPGHIL</sequence>
<accession>A0AA87ZBF7</accession>
<name>A0AA87ZBF7_FICCA</name>